<evidence type="ECO:0000313" key="2">
    <source>
        <dbReference type="EMBL" id="MFC1799750.1"/>
    </source>
</evidence>
<keyword evidence="1" id="KW-0732">Signal</keyword>
<proteinExistence type="predicted"/>
<evidence type="ECO:0000256" key="1">
    <source>
        <dbReference type="SAM" id="SignalP"/>
    </source>
</evidence>
<organism evidence="2 3">
    <name type="scientific">Eiseniibacteriota bacterium</name>
    <dbReference type="NCBI Taxonomy" id="2212470"/>
    <lineage>
        <taxon>Bacteria</taxon>
        <taxon>Candidatus Eiseniibacteriota</taxon>
    </lineage>
</organism>
<feature type="chain" id="PRO_5046751800" description="Transporter" evidence="1">
    <location>
        <begin position="30"/>
        <end position="304"/>
    </location>
</feature>
<protein>
    <recommendedName>
        <fullName evidence="4">Transporter</fullName>
    </recommendedName>
</protein>
<comment type="caution">
    <text evidence="2">The sequence shown here is derived from an EMBL/GenBank/DDBJ whole genome shotgun (WGS) entry which is preliminary data.</text>
</comment>
<reference evidence="2 3" key="1">
    <citation type="submission" date="2024-09" db="EMBL/GenBank/DDBJ databases">
        <authorList>
            <person name="D'Angelo T."/>
        </authorList>
    </citation>
    <scope>NUCLEOTIDE SEQUENCE [LARGE SCALE GENOMIC DNA]</scope>
    <source>
        <strain evidence="2">SAG AM-311-F02</strain>
    </source>
</reference>
<gene>
    <name evidence="2" type="ORF">ACFL2Z_02425</name>
</gene>
<name>A0ABV6YNV1_UNCEI</name>
<evidence type="ECO:0008006" key="4">
    <source>
        <dbReference type="Google" id="ProtNLM"/>
    </source>
</evidence>
<dbReference type="EMBL" id="JBHPEI010000027">
    <property type="protein sequence ID" value="MFC1799750.1"/>
    <property type="molecule type" value="Genomic_DNA"/>
</dbReference>
<dbReference type="PROSITE" id="PS51257">
    <property type="entry name" value="PROKAR_LIPOPROTEIN"/>
    <property type="match status" value="1"/>
</dbReference>
<evidence type="ECO:0000313" key="3">
    <source>
        <dbReference type="Proteomes" id="UP001594288"/>
    </source>
</evidence>
<keyword evidence="3" id="KW-1185">Reference proteome</keyword>
<sequence length="304" mass="33371">MKSLPLNKKGYTVALVGLVILSCVLSAKAEDTEGATQSSDDVARELINPNSSLATLNLKNQYRWYTGDLPGAEDQGNYTMVFQPVFPLALPAKSNGDKANIFLRPAIPILFNQPVPKASGGGVDYDGTTALGDIQFDLAYGVSKASGFLWAAGVVGTLPTATDSDVAGKQFRLGPEMLLAKFEPWGLYGIFPSHQWNVAGWSDKTYNTTTLQPVLKFILKDGWTLGTAPIGSYDWQADEWTYPVNFDISKTVVLGKTPWKFDVEFNWYFVQPDEFGPEFMIGFNIAPVVSNPFQKPFNKMLGIE</sequence>
<feature type="signal peptide" evidence="1">
    <location>
        <begin position="1"/>
        <end position="29"/>
    </location>
</feature>
<dbReference type="Proteomes" id="UP001594288">
    <property type="component" value="Unassembled WGS sequence"/>
</dbReference>
<accession>A0ABV6YNV1</accession>